<protein>
    <submittedName>
        <fullName evidence="1">Uncharacterized protein</fullName>
    </submittedName>
</protein>
<organism evidence="1 2">
    <name type="scientific">Phytophthora nicotianae</name>
    <name type="common">Potato buckeye rot agent</name>
    <name type="synonym">Phytophthora parasitica</name>
    <dbReference type="NCBI Taxonomy" id="4792"/>
    <lineage>
        <taxon>Eukaryota</taxon>
        <taxon>Sar</taxon>
        <taxon>Stramenopiles</taxon>
        <taxon>Oomycota</taxon>
        <taxon>Peronosporomycetes</taxon>
        <taxon>Peronosporales</taxon>
        <taxon>Peronosporaceae</taxon>
        <taxon>Phytophthora</taxon>
    </lineage>
</organism>
<dbReference type="Proteomes" id="UP000053864">
    <property type="component" value="Unassembled WGS sequence"/>
</dbReference>
<evidence type="ECO:0000313" key="2">
    <source>
        <dbReference type="Proteomes" id="UP000053864"/>
    </source>
</evidence>
<feature type="non-terminal residue" evidence="1">
    <location>
        <position position="164"/>
    </location>
</feature>
<dbReference type="AlphaFoldDB" id="W2J1X7"/>
<reference evidence="1 2" key="1">
    <citation type="submission" date="2013-11" db="EMBL/GenBank/DDBJ databases">
        <title>The Genome Sequence of Phytophthora parasitica CJ05E6.</title>
        <authorList>
            <consortium name="The Broad Institute Genomics Platform"/>
            <person name="Russ C."/>
            <person name="Tyler B."/>
            <person name="Panabieres F."/>
            <person name="Shan W."/>
            <person name="Tripathy S."/>
            <person name="Grunwald N."/>
            <person name="Machado M."/>
            <person name="Johnson C.S."/>
            <person name="Arredondo F."/>
            <person name="Hong C."/>
            <person name="Coffey M."/>
            <person name="Young S.K."/>
            <person name="Zeng Q."/>
            <person name="Gargeya S."/>
            <person name="Fitzgerald M."/>
            <person name="Abouelleil A."/>
            <person name="Alvarado L."/>
            <person name="Chapman S.B."/>
            <person name="Gainer-Dewar J."/>
            <person name="Goldberg J."/>
            <person name="Griggs A."/>
            <person name="Gujja S."/>
            <person name="Hansen M."/>
            <person name="Howarth C."/>
            <person name="Imamovic A."/>
            <person name="Ireland A."/>
            <person name="Larimer J."/>
            <person name="McCowan C."/>
            <person name="Murphy C."/>
            <person name="Pearson M."/>
            <person name="Poon T.W."/>
            <person name="Priest M."/>
            <person name="Roberts A."/>
            <person name="Saif S."/>
            <person name="Shea T."/>
            <person name="Sykes S."/>
            <person name="Wortman J."/>
            <person name="Nusbaum C."/>
            <person name="Birren B."/>
        </authorList>
    </citation>
    <scope>NUCLEOTIDE SEQUENCE [LARGE SCALE GENOMIC DNA]</scope>
    <source>
        <strain evidence="1 2">CJ05E6</strain>
    </source>
</reference>
<gene>
    <name evidence="1" type="ORF">L916_09075</name>
</gene>
<evidence type="ECO:0000313" key="1">
    <source>
        <dbReference type="EMBL" id="ETL39608.1"/>
    </source>
</evidence>
<proteinExistence type="predicted"/>
<sequence>MRANHPRFDVEMEAASTTATGTLIPWVCQKASNRYVWIDWIVKGNLPFAFVEMETTRRSHDMELVTKAAEKNIGEELPECFGVILDDCTFGSKHYMTAYDCYKHNGARRCPLISMAPVINVVKWQLAYGNKGLIDGMCHGRRRRVSDYVIICEDYVIIKVDRHG</sequence>
<dbReference type="PANTHER" id="PTHR40866">
    <property type="entry name" value="BED-TYPE DOMAIN-CONTAINING PROTEIN"/>
    <property type="match status" value="1"/>
</dbReference>
<dbReference type="VEuPathDB" id="FungiDB:PPTG_12281"/>
<dbReference type="EMBL" id="KI673067">
    <property type="protein sequence ID" value="ETL39608.1"/>
    <property type="molecule type" value="Genomic_DNA"/>
</dbReference>
<dbReference type="PANTHER" id="PTHR40866:SF1">
    <property type="entry name" value="BED-TYPE DOMAIN-CONTAINING PROTEIN"/>
    <property type="match status" value="1"/>
</dbReference>
<name>W2J1X7_PHYNI</name>
<accession>W2J1X7</accession>